<dbReference type="AlphaFoldDB" id="A0A8I6RYV8"/>
<dbReference type="KEGG" id="clec:106668456"/>
<dbReference type="SMART" id="SM00382">
    <property type="entry name" value="AAA"/>
    <property type="match status" value="1"/>
</dbReference>
<evidence type="ECO:0000256" key="7">
    <source>
        <dbReference type="SAM" id="Phobius"/>
    </source>
</evidence>
<dbReference type="PANTHER" id="PTHR43038">
    <property type="entry name" value="ATP-BINDING CASSETTE, SUB-FAMILY H, MEMBER 1"/>
    <property type="match status" value="1"/>
</dbReference>
<keyword evidence="11" id="KW-1185">Reference proteome</keyword>
<dbReference type="InterPro" id="IPR003593">
    <property type="entry name" value="AAA+_ATPase"/>
</dbReference>
<dbReference type="PROSITE" id="PS51012">
    <property type="entry name" value="ABC_TM2"/>
    <property type="match status" value="1"/>
</dbReference>
<feature type="domain" description="ABC transmembrane type-2" evidence="9">
    <location>
        <begin position="461"/>
        <end position="690"/>
    </location>
</feature>
<dbReference type="Proteomes" id="UP000494040">
    <property type="component" value="Unassembled WGS sequence"/>
</dbReference>
<dbReference type="InterPro" id="IPR027417">
    <property type="entry name" value="P-loop_NTPase"/>
</dbReference>
<dbReference type="RefSeq" id="XP_014252734.1">
    <property type="nucleotide sequence ID" value="XM_014397248.2"/>
</dbReference>
<evidence type="ECO:0000256" key="5">
    <source>
        <dbReference type="ARBA" id="ARBA00022989"/>
    </source>
</evidence>
<evidence type="ECO:0000259" key="8">
    <source>
        <dbReference type="PROSITE" id="PS50893"/>
    </source>
</evidence>
<dbReference type="InterPro" id="IPR003439">
    <property type="entry name" value="ABC_transporter-like_ATP-bd"/>
</dbReference>
<feature type="transmembrane region" description="Helical" evidence="7">
    <location>
        <begin position="606"/>
        <end position="627"/>
    </location>
</feature>
<evidence type="ECO:0000256" key="3">
    <source>
        <dbReference type="ARBA" id="ARBA00022741"/>
    </source>
</evidence>
<feature type="domain" description="ABC transporter" evidence="8">
    <location>
        <begin position="12"/>
        <end position="246"/>
    </location>
</feature>
<dbReference type="GO" id="GO:0005524">
    <property type="term" value="F:ATP binding"/>
    <property type="evidence" value="ECO:0007669"/>
    <property type="project" value="UniProtKB-KW"/>
</dbReference>
<organism evidence="10 11">
    <name type="scientific">Cimex lectularius</name>
    <name type="common">Bed bug</name>
    <name type="synonym">Acanthia lectularia</name>
    <dbReference type="NCBI Taxonomy" id="79782"/>
    <lineage>
        <taxon>Eukaryota</taxon>
        <taxon>Metazoa</taxon>
        <taxon>Ecdysozoa</taxon>
        <taxon>Arthropoda</taxon>
        <taxon>Hexapoda</taxon>
        <taxon>Insecta</taxon>
        <taxon>Pterygota</taxon>
        <taxon>Neoptera</taxon>
        <taxon>Paraneoptera</taxon>
        <taxon>Hemiptera</taxon>
        <taxon>Heteroptera</taxon>
        <taxon>Panheteroptera</taxon>
        <taxon>Cimicomorpha</taxon>
        <taxon>Cimicidae</taxon>
        <taxon>Cimex</taxon>
    </lineage>
</organism>
<keyword evidence="2 7" id="KW-0812">Transmembrane</keyword>
<dbReference type="GO" id="GO:0016020">
    <property type="term" value="C:membrane"/>
    <property type="evidence" value="ECO:0007669"/>
    <property type="project" value="UniProtKB-SubCell"/>
</dbReference>
<evidence type="ECO:0000256" key="1">
    <source>
        <dbReference type="ARBA" id="ARBA00004141"/>
    </source>
</evidence>
<keyword evidence="6 7" id="KW-0472">Membrane</keyword>
<dbReference type="OrthoDB" id="10255969at2759"/>
<dbReference type="GeneID" id="106668456"/>
<dbReference type="CDD" id="cd03230">
    <property type="entry name" value="ABC_DR_subfamily_A"/>
    <property type="match status" value="1"/>
</dbReference>
<proteinExistence type="predicted"/>
<dbReference type="GO" id="GO:0016887">
    <property type="term" value="F:ATP hydrolysis activity"/>
    <property type="evidence" value="ECO:0007669"/>
    <property type="project" value="InterPro"/>
</dbReference>
<dbReference type="InterPro" id="IPR017871">
    <property type="entry name" value="ABC_transporter-like_CS"/>
</dbReference>
<evidence type="ECO:0000313" key="11">
    <source>
        <dbReference type="Proteomes" id="UP000494040"/>
    </source>
</evidence>
<dbReference type="OMA" id="TEFIIAQ"/>
<dbReference type="SUPFAM" id="SSF52540">
    <property type="entry name" value="P-loop containing nucleoside triphosphate hydrolases"/>
    <property type="match status" value="1"/>
</dbReference>
<reference evidence="10" key="1">
    <citation type="submission" date="2022-01" db="UniProtKB">
        <authorList>
            <consortium name="EnsemblMetazoa"/>
        </authorList>
    </citation>
    <scope>IDENTIFICATION</scope>
</reference>
<dbReference type="Pfam" id="PF00005">
    <property type="entry name" value="ABC_tran"/>
    <property type="match status" value="1"/>
</dbReference>
<evidence type="ECO:0000256" key="2">
    <source>
        <dbReference type="ARBA" id="ARBA00022692"/>
    </source>
</evidence>
<dbReference type="InterPro" id="IPR047817">
    <property type="entry name" value="ABC2_TM_bact-type"/>
</dbReference>
<feature type="transmembrane region" description="Helical" evidence="7">
    <location>
        <begin position="540"/>
        <end position="564"/>
    </location>
</feature>
<feature type="transmembrane region" description="Helical" evidence="7">
    <location>
        <begin position="313"/>
        <end position="334"/>
    </location>
</feature>
<accession>A0A8I6RYV8</accession>
<keyword evidence="5 7" id="KW-1133">Transmembrane helix</keyword>
<feature type="transmembrane region" description="Helical" evidence="7">
    <location>
        <begin position="665"/>
        <end position="687"/>
    </location>
</feature>
<dbReference type="PANTHER" id="PTHR43038:SF5">
    <property type="entry name" value="RE14039P"/>
    <property type="match status" value="1"/>
</dbReference>
<dbReference type="PROSITE" id="PS00211">
    <property type="entry name" value="ABC_TRANSPORTER_1"/>
    <property type="match status" value="1"/>
</dbReference>
<sequence>MLQEVHLEQQAVRVRRAYKAYGSGGDRQVVLDNLNMTVLKGSIYGLLGPSGCGKTTLLSCIVGRKHIQSGEIYALGGHPGSKGSGIPGPRVGYMPQEVALYGEFTIWETLRYFGWVNGMTAKDVEKRADFLLDLMQLPNRHAYVKYLSGGQQRRVSMVATFIHQPELLILDEPTVGLDPVLRERIWEHLVEITTLNKTTIIITTHYIDETKQANKIGMMRKGKLLIEESPLGLLQNFGLNSLEEVFLKLSYDQNVSRHSNNERPVVTPTQPEVEEMEVKEEKTDIWKDITMLIKPHHIKALVWKNALWMIRNYGMVLFIFFLPLIEMFLFYNAVGTDPKGLKLAVLNRESPENILCSYNSSCDLKMLSCRFLRHLNKRNHELVPYQDYDKAIEAVRRGWAWAFIDFPERFSDNLADRFEYGKMANETTLEESEIGIHMDMSDQQLAYIIRRDLILSLKDLATDVTQACDLTEGVLMSPVHFKKPIYGSNLPNFNSFMAPGVLLTIAFFLSVLTTSGSMLFERNEGIFERCLVTGITVFEILSSLIITQLAMLIGVCLMMIMLSVYVFHVENCGNVFLIYILTLMSGICGMSYGFVISCVCSVERTAMYVSMGSFLPFIELCGVMWPIEGMHASLKPITYFLPLTYPTNSMRAMMGRGWDMTQSTVYLGFVSNIVWTLIFLSTSILILKFKKA</sequence>
<keyword evidence="3" id="KW-0547">Nucleotide-binding</keyword>
<keyword evidence="4" id="KW-0067">ATP-binding</keyword>
<feature type="transmembrane region" description="Helical" evidence="7">
    <location>
        <begin position="496"/>
        <end position="520"/>
    </location>
</feature>
<evidence type="ECO:0008006" key="12">
    <source>
        <dbReference type="Google" id="ProtNLM"/>
    </source>
</evidence>
<name>A0A8I6RYV8_CIMLE</name>
<dbReference type="InterPro" id="IPR013525">
    <property type="entry name" value="ABC2_TM"/>
</dbReference>
<evidence type="ECO:0000259" key="9">
    <source>
        <dbReference type="PROSITE" id="PS51012"/>
    </source>
</evidence>
<dbReference type="Pfam" id="PF12698">
    <property type="entry name" value="ABC2_membrane_3"/>
    <property type="match status" value="1"/>
</dbReference>
<dbReference type="PROSITE" id="PS50893">
    <property type="entry name" value="ABC_TRANSPORTER_2"/>
    <property type="match status" value="1"/>
</dbReference>
<feature type="transmembrane region" description="Helical" evidence="7">
    <location>
        <begin position="576"/>
        <end position="599"/>
    </location>
</feature>
<protein>
    <recommendedName>
        <fullName evidence="12">ABC Transporter</fullName>
    </recommendedName>
</protein>
<evidence type="ECO:0000256" key="4">
    <source>
        <dbReference type="ARBA" id="ARBA00022840"/>
    </source>
</evidence>
<evidence type="ECO:0000313" key="10">
    <source>
        <dbReference type="EnsemblMetazoa" id="XP_014252734.1"/>
    </source>
</evidence>
<evidence type="ECO:0000256" key="6">
    <source>
        <dbReference type="ARBA" id="ARBA00023136"/>
    </source>
</evidence>
<dbReference type="Gene3D" id="3.40.50.300">
    <property type="entry name" value="P-loop containing nucleotide triphosphate hydrolases"/>
    <property type="match status" value="1"/>
</dbReference>
<dbReference type="GO" id="GO:0140359">
    <property type="term" value="F:ABC-type transporter activity"/>
    <property type="evidence" value="ECO:0007669"/>
    <property type="project" value="InterPro"/>
</dbReference>
<comment type="subcellular location">
    <subcellularLocation>
        <location evidence="1">Membrane</location>
        <topology evidence="1">Multi-pass membrane protein</topology>
    </subcellularLocation>
</comment>
<dbReference type="EnsemblMetazoa" id="XM_014397248.2">
    <property type="protein sequence ID" value="XP_014252734.1"/>
    <property type="gene ID" value="LOC106668456"/>
</dbReference>